<reference evidence="2" key="1">
    <citation type="journal article" date="2020" name="Stud. Mycol.">
        <title>101 Dothideomycetes genomes: a test case for predicting lifestyles and emergence of pathogens.</title>
        <authorList>
            <person name="Haridas S."/>
            <person name="Albert R."/>
            <person name="Binder M."/>
            <person name="Bloem J."/>
            <person name="Labutti K."/>
            <person name="Salamov A."/>
            <person name="Andreopoulos B."/>
            <person name="Baker S."/>
            <person name="Barry K."/>
            <person name="Bills G."/>
            <person name="Bluhm B."/>
            <person name="Cannon C."/>
            <person name="Castanera R."/>
            <person name="Culley D."/>
            <person name="Daum C."/>
            <person name="Ezra D."/>
            <person name="Gonzalez J."/>
            <person name="Henrissat B."/>
            <person name="Kuo A."/>
            <person name="Liang C."/>
            <person name="Lipzen A."/>
            <person name="Lutzoni F."/>
            <person name="Magnuson J."/>
            <person name="Mondo S."/>
            <person name="Nolan M."/>
            <person name="Ohm R."/>
            <person name="Pangilinan J."/>
            <person name="Park H.-J."/>
            <person name="Ramirez L."/>
            <person name="Alfaro M."/>
            <person name="Sun H."/>
            <person name="Tritt A."/>
            <person name="Yoshinaga Y."/>
            <person name="Zwiers L.-H."/>
            <person name="Turgeon B."/>
            <person name="Goodwin S."/>
            <person name="Spatafora J."/>
            <person name="Crous P."/>
            <person name="Grigoriev I."/>
        </authorList>
    </citation>
    <scope>NUCLEOTIDE SEQUENCE</scope>
    <source>
        <strain evidence="2">Tuck. ex Michener</strain>
    </source>
</reference>
<evidence type="ECO:0000313" key="2">
    <source>
        <dbReference type="EMBL" id="KAF2232438.1"/>
    </source>
</evidence>
<feature type="compositionally biased region" description="Basic and acidic residues" evidence="1">
    <location>
        <begin position="260"/>
        <end position="274"/>
    </location>
</feature>
<organism evidence="2 3">
    <name type="scientific">Viridothelium virens</name>
    <name type="common">Speckled blister lichen</name>
    <name type="synonym">Trypethelium virens</name>
    <dbReference type="NCBI Taxonomy" id="1048519"/>
    <lineage>
        <taxon>Eukaryota</taxon>
        <taxon>Fungi</taxon>
        <taxon>Dikarya</taxon>
        <taxon>Ascomycota</taxon>
        <taxon>Pezizomycotina</taxon>
        <taxon>Dothideomycetes</taxon>
        <taxon>Dothideomycetes incertae sedis</taxon>
        <taxon>Trypetheliales</taxon>
        <taxon>Trypetheliaceae</taxon>
        <taxon>Viridothelium</taxon>
    </lineage>
</organism>
<feature type="region of interest" description="Disordered" evidence="1">
    <location>
        <begin position="249"/>
        <end position="299"/>
    </location>
</feature>
<feature type="compositionally biased region" description="Basic and acidic residues" evidence="1">
    <location>
        <begin position="283"/>
        <end position="299"/>
    </location>
</feature>
<proteinExistence type="predicted"/>
<name>A0A6A6H3P5_VIRVR</name>
<dbReference type="Proteomes" id="UP000800092">
    <property type="component" value="Unassembled WGS sequence"/>
</dbReference>
<dbReference type="AlphaFoldDB" id="A0A6A6H3P5"/>
<evidence type="ECO:0000256" key="1">
    <source>
        <dbReference type="SAM" id="MobiDB-lite"/>
    </source>
</evidence>
<accession>A0A6A6H3P5</accession>
<sequence length="299" mass="33285">MGQATTLISLPQAIKDAARFISTGARLYFSPKRGADRTTAMAFPGKTLASCPRMTSSGVQIIRSAVASISVPVGQTYSNHVIASNRQLFLVNLESIYATVVEQADDIQMRFNQWKQEIGYRRRSLSSGGPVYDPQNGPQRPTNREPNNKLQPELPLEELDFLRLSPTGVFGSFCDVKRLEAQALRRKAVPRPPLRDPADMKEQMMKGSPHGIDFQRFSPIAHAHCDISNFLPLRSCPPDGLDFGSTGWKKQQEMHATVPAEKETNEKKKVAEKIEGEDEDEVSDGKEISNKGKKELRTM</sequence>
<feature type="region of interest" description="Disordered" evidence="1">
    <location>
        <begin position="124"/>
        <end position="150"/>
    </location>
</feature>
<gene>
    <name evidence="2" type="ORF">EV356DRAFT_247780</name>
</gene>
<keyword evidence="3" id="KW-1185">Reference proteome</keyword>
<dbReference type="EMBL" id="ML991815">
    <property type="protein sequence ID" value="KAF2232438.1"/>
    <property type="molecule type" value="Genomic_DNA"/>
</dbReference>
<protein>
    <submittedName>
        <fullName evidence="2">Uncharacterized protein</fullName>
    </submittedName>
</protein>
<evidence type="ECO:0000313" key="3">
    <source>
        <dbReference type="Proteomes" id="UP000800092"/>
    </source>
</evidence>